<reference evidence="7 8" key="1">
    <citation type="submission" date="2018-03" db="EMBL/GenBank/DDBJ databases">
        <title>Genomic Encyclopedia of Archaeal and Bacterial Type Strains, Phase II (KMG-II): from individual species to whole genera.</title>
        <authorList>
            <person name="Goeker M."/>
        </authorList>
    </citation>
    <scope>NUCLEOTIDE SEQUENCE [LARGE SCALE GENOMIC DNA]</scope>
    <source>
        <strain evidence="7 8">DSM 100673</strain>
    </source>
</reference>
<dbReference type="GO" id="GO:0005886">
    <property type="term" value="C:plasma membrane"/>
    <property type="evidence" value="ECO:0007669"/>
    <property type="project" value="UniProtKB-SubCell"/>
</dbReference>
<evidence type="ECO:0000313" key="8">
    <source>
        <dbReference type="Proteomes" id="UP000240418"/>
    </source>
</evidence>
<comment type="caution">
    <text evidence="7">The sequence shown here is derived from an EMBL/GenBank/DDBJ whole genome shotgun (WGS) entry which is preliminary data.</text>
</comment>
<evidence type="ECO:0000256" key="3">
    <source>
        <dbReference type="ARBA" id="ARBA00022519"/>
    </source>
</evidence>
<keyword evidence="3" id="KW-0997">Cell inner membrane</keyword>
<dbReference type="InterPro" id="IPR004960">
    <property type="entry name" value="LipA_acyltrans"/>
</dbReference>
<dbReference type="AlphaFoldDB" id="A0A2P8FCM3"/>
<keyword evidence="4 7" id="KW-0808">Transferase</keyword>
<dbReference type="GO" id="GO:0009247">
    <property type="term" value="P:glycolipid biosynthetic process"/>
    <property type="evidence" value="ECO:0007669"/>
    <property type="project" value="UniProtKB-ARBA"/>
</dbReference>
<dbReference type="Proteomes" id="UP000240418">
    <property type="component" value="Unassembled WGS sequence"/>
</dbReference>
<protein>
    <submittedName>
        <fullName evidence="7">KDO2-lipid IV(A) lauroyltransferase</fullName>
    </submittedName>
</protein>
<keyword evidence="5" id="KW-0472">Membrane</keyword>
<evidence type="ECO:0000313" key="7">
    <source>
        <dbReference type="EMBL" id="PSL19442.1"/>
    </source>
</evidence>
<proteinExistence type="predicted"/>
<sequence length="298" mass="33114">MTAPKPKLGHRLTDLFFRGFLRMMLALPLETRLHLTGKLTSNILAPLTGSRRRIRNNLALAMPELPADEVKRLTREVPYHMGRSVMEIYSHADLKEHCKTNQLTGPGVPALQEAQATGRGVMIITGHIGSYVAARYSMQDMGFTLGALYKPMRNPAFNAHYVDAMSANGFPMFEQSRRGLSEMVKHLRSGGMVAIVLDQRINSAPILSFMDKPARTALSAAEMALKYDALVIPGYGIRNPDNSFTITAGAPIPHTTAAEMTQALNDHLAAEVRNHPEQWMWTHNRWKNAGNDTADELR</sequence>
<dbReference type="GO" id="GO:0016746">
    <property type="term" value="F:acyltransferase activity"/>
    <property type="evidence" value="ECO:0007669"/>
    <property type="project" value="UniProtKB-KW"/>
</dbReference>
<comment type="subcellular location">
    <subcellularLocation>
        <location evidence="1">Cell inner membrane</location>
    </subcellularLocation>
</comment>
<accession>A0A2P8FCM3</accession>
<dbReference type="OrthoDB" id="9801955at2"/>
<evidence type="ECO:0000256" key="1">
    <source>
        <dbReference type="ARBA" id="ARBA00004533"/>
    </source>
</evidence>
<evidence type="ECO:0000256" key="4">
    <source>
        <dbReference type="ARBA" id="ARBA00022679"/>
    </source>
</evidence>
<dbReference type="EMBL" id="PYGJ01000006">
    <property type="protein sequence ID" value="PSL19442.1"/>
    <property type="molecule type" value="Genomic_DNA"/>
</dbReference>
<dbReference type="PANTHER" id="PTHR30606:SF10">
    <property type="entry name" value="PHOSPHATIDYLINOSITOL MANNOSIDE ACYLTRANSFERASE"/>
    <property type="match status" value="1"/>
</dbReference>
<dbReference type="RefSeq" id="WP_106608630.1">
    <property type="nucleotide sequence ID" value="NZ_PYGJ01000006.1"/>
</dbReference>
<dbReference type="Pfam" id="PF03279">
    <property type="entry name" value="Lip_A_acyltrans"/>
    <property type="match status" value="1"/>
</dbReference>
<name>A0A2P8FCM3_9RHOB</name>
<evidence type="ECO:0000256" key="6">
    <source>
        <dbReference type="ARBA" id="ARBA00023315"/>
    </source>
</evidence>
<dbReference type="PANTHER" id="PTHR30606">
    <property type="entry name" value="LIPID A BIOSYNTHESIS LAUROYL ACYLTRANSFERASE"/>
    <property type="match status" value="1"/>
</dbReference>
<gene>
    <name evidence="7" type="ORF">CLV88_106155</name>
</gene>
<organism evidence="7 8">
    <name type="scientific">Shimia abyssi</name>
    <dbReference type="NCBI Taxonomy" id="1662395"/>
    <lineage>
        <taxon>Bacteria</taxon>
        <taxon>Pseudomonadati</taxon>
        <taxon>Pseudomonadota</taxon>
        <taxon>Alphaproteobacteria</taxon>
        <taxon>Rhodobacterales</taxon>
        <taxon>Roseobacteraceae</taxon>
    </lineage>
</organism>
<keyword evidence="6" id="KW-0012">Acyltransferase</keyword>
<evidence type="ECO:0000256" key="2">
    <source>
        <dbReference type="ARBA" id="ARBA00022475"/>
    </source>
</evidence>
<keyword evidence="8" id="KW-1185">Reference proteome</keyword>
<evidence type="ECO:0000256" key="5">
    <source>
        <dbReference type="ARBA" id="ARBA00023136"/>
    </source>
</evidence>
<keyword evidence="2" id="KW-1003">Cell membrane</keyword>
<dbReference type="CDD" id="cd07984">
    <property type="entry name" value="LPLAT_LABLAT-like"/>
    <property type="match status" value="1"/>
</dbReference>